<dbReference type="InterPro" id="IPR022484">
    <property type="entry name" value="PEP-CTERM/exosrtase_acylTfrase"/>
</dbReference>
<evidence type="ECO:0000313" key="2">
    <source>
        <dbReference type="Proteomes" id="UP000199371"/>
    </source>
</evidence>
<dbReference type="NCBIfam" id="TIGR03694">
    <property type="entry name" value="exosort_acyl"/>
    <property type="match status" value="1"/>
</dbReference>
<dbReference type="STRING" id="173990.SAMN05660691_00503"/>
<reference evidence="2" key="1">
    <citation type="submission" date="2016-10" db="EMBL/GenBank/DDBJ databases">
        <authorList>
            <person name="Varghese N."/>
            <person name="Submissions S."/>
        </authorList>
    </citation>
    <scope>NUCLEOTIDE SEQUENCE [LARGE SCALE GENOMIC DNA]</scope>
    <source>
        <strain evidence="2">DSM 17616</strain>
    </source>
</reference>
<evidence type="ECO:0000313" key="1">
    <source>
        <dbReference type="EMBL" id="SEH60974.1"/>
    </source>
</evidence>
<organism evidence="1 2">
    <name type="scientific">Rheinheimera pacifica</name>
    <dbReference type="NCBI Taxonomy" id="173990"/>
    <lineage>
        <taxon>Bacteria</taxon>
        <taxon>Pseudomonadati</taxon>
        <taxon>Pseudomonadota</taxon>
        <taxon>Gammaproteobacteria</taxon>
        <taxon>Chromatiales</taxon>
        <taxon>Chromatiaceae</taxon>
        <taxon>Rheinheimera</taxon>
    </lineage>
</organism>
<dbReference type="Gene3D" id="3.40.630.30">
    <property type="match status" value="1"/>
</dbReference>
<dbReference type="InterPro" id="IPR016181">
    <property type="entry name" value="Acyl_CoA_acyltransferase"/>
</dbReference>
<name>A0A1H6JFD9_9GAMM</name>
<dbReference type="EMBL" id="FNXF01000001">
    <property type="protein sequence ID" value="SEH60974.1"/>
    <property type="molecule type" value="Genomic_DNA"/>
</dbReference>
<dbReference type="Pfam" id="PF13444">
    <property type="entry name" value="Acetyltransf_5"/>
    <property type="match status" value="1"/>
</dbReference>
<gene>
    <name evidence="1" type="ORF">SAMN05660691_00503</name>
</gene>
<dbReference type="SUPFAM" id="SSF55729">
    <property type="entry name" value="Acyl-CoA N-acyltransferases (Nat)"/>
    <property type="match status" value="1"/>
</dbReference>
<sequence>MTFWGINMSSLAAVADTAFSPSANTLAASFSCTSLYSPLSHFPDFYQARVASVQEQRNETFRLRHKVYCEELRYEPLRPNKLEYDQFDHRSIHCAIKHTDSHTLAGTVRLITSAAPEQQLPVECYFANSFTNAALAPANFPRRNICEISRLAVPKDIRHSQIIEATDEYAGLTSVQGQCRKLVSVALYLLATLMCVRDERYHAYVMIEPSLARILKRVGIHFVQIAEAIDFNGKRAPYYLDMRTTKATLKSDYLKLRNALDEQLFEQNDEYFHAVRPQLAYR</sequence>
<dbReference type="Proteomes" id="UP000199371">
    <property type="component" value="Unassembled WGS sequence"/>
</dbReference>
<accession>A0A1H6JFD9</accession>
<keyword evidence="2" id="KW-1185">Reference proteome</keyword>
<dbReference type="AlphaFoldDB" id="A0A1H6JFD9"/>
<proteinExistence type="predicted"/>
<protein>
    <submittedName>
        <fullName evidence="1">N-acyl amino acid synthase, PEP-CTERM/exosortase system-associated</fullName>
    </submittedName>
</protein>